<name>A0A172ZKA2_9BACL</name>
<dbReference type="KEGG" id="pbv:AR543_20015"/>
<keyword evidence="1" id="KW-1133">Transmembrane helix</keyword>
<organism evidence="3 4">
    <name type="scientific">Paenibacillus bovis</name>
    <dbReference type="NCBI Taxonomy" id="1616788"/>
    <lineage>
        <taxon>Bacteria</taxon>
        <taxon>Bacillati</taxon>
        <taxon>Bacillota</taxon>
        <taxon>Bacilli</taxon>
        <taxon>Bacillales</taxon>
        <taxon>Paenibacillaceae</taxon>
        <taxon>Paenibacillus</taxon>
    </lineage>
</organism>
<reference evidence="3 4" key="2">
    <citation type="journal article" date="2016" name="Int. J. Syst. Evol. Microbiol.">
        <title>Paenibacillus bovis sp. nov., isolated from raw yak (Bos grunniens) milk.</title>
        <authorList>
            <person name="Gao C."/>
            <person name="Han J."/>
            <person name="Liu Z."/>
            <person name="Xu X."/>
            <person name="Hang F."/>
            <person name="Wu Z."/>
        </authorList>
    </citation>
    <scope>NUCLEOTIDE SEQUENCE [LARGE SCALE GENOMIC DNA]</scope>
    <source>
        <strain evidence="3 4">BD3526</strain>
    </source>
</reference>
<accession>A0A172ZKA2</accession>
<keyword evidence="4" id="KW-1185">Reference proteome</keyword>
<dbReference type="Pfam" id="PF01578">
    <property type="entry name" value="Cytochrom_C_asm"/>
    <property type="match status" value="1"/>
</dbReference>
<evidence type="ECO:0000256" key="1">
    <source>
        <dbReference type="SAM" id="Phobius"/>
    </source>
</evidence>
<feature type="transmembrane region" description="Helical" evidence="1">
    <location>
        <begin position="6"/>
        <end position="24"/>
    </location>
</feature>
<dbReference type="InterPro" id="IPR052372">
    <property type="entry name" value="YpjD/HemX"/>
</dbReference>
<sequence>MTLFNLLYDIIIYLYALSLLFYFSDCIRRNPRAKRTGTGFLILVFIIQLASITIRTVEEKTLPLFSTYDFFFFLTFILILISFFIERVLKTDYAVLLLNVIGFCAMVQNRLHSPGEGALPSGWDTVHGLLILHVALANLSFAFYTVAAVFAAMYLFLHRKLKQKKWDNTVRRLPSLESMERYTYTSMLIGTPLLIVSLIVALMSIFAEGRFVLLLDLKVVFTLLALCVYIAYFATRHMRNYSAVIMARWAIAGYIVFILNFVANTWSAFHQWVGV</sequence>
<feature type="domain" description="Cytochrome c assembly protein" evidence="2">
    <location>
        <begin position="67"/>
        <end position="267"/>
    </location>
</feature>
<dbReference type="InterPro" id="IPR002541">
    <property type="entry name" value="Cyt_c_assembly"/>
</dbReference>
<reference evidence="4" key="1">
    <citation type="submission" date="2015-10" db="EMBL/GenBank/DDBJ databases">
        <title>Genome of Paenibacillus bovis sp. nov.</title>
        <authorList>
            <person name="Wu Z."/>
            <person name="Gao C."/>
            <person name="Liu Z."/>
            <person name="Zheng H."/>
        </authorList>
    </citation>
    <scope>NUCLEOTIDE SEQUENCE [LARGE SCALE GENOMIC DNA]</scope>
    <source>
        <strain evidence="4">BD3526</strain>
    </source>
</reference>
<keyword evidence="1" id="KW-0472">Membrane</keyword>
<feature type="transmembrane region" description="Helical" evidence="1">
    <location>
        <begin position="246"/>
        <end position="269"/>
    </location>
</feature>
<gene>
    <name evidence="3" type="ORF">AR543_20015</name>
</gene>
<feature type="transmembrane region" description="Helical" evidence="1">
    <location>
        <begin position="66"/>
        <end position="85"/>
    </location>
</feature>
<dbReference type="RefSeq" id="WP_060536151.1">
    <property type="nucleotide sequence ID" value="NZ_CP013023.1"/>
</dbReference>
<feature type="transmembrane region" description="Helical" evidence="1">
    <location>
        <begin position="211"/>
        <end position="234"/>
    </location>
</feature>
<proteinExistence type="predicted"/>
<dbReference type="GO" id="GO:0020037">
    <property type="term" value="F:heme binding"/>
    <property type="evidence" value="ECO:0007669"/>
    <property type="project" value="InterPro"/>
</dbReference>
<dbReference type="OrthoDB" id="2417400at2"/>
<feature type="transmembrane region" description="Helical" evidence="1">
    <location>
        <begin position="131"/>
        <end position="157"/>
    </location>
</feature>
<dbReference type="EMBL" id="CP013023">
    <property type="protein sequence ID" value="ANF98071.1"/>
    <property type="molecule type" value="Genomic_DNA"/>
</dbReference>
<feature type="transmembrane region" description="Helical" evidence="1">
    <location>
        <begin position="92"/>
        <end position="111"/>
    </location>
</feature>
<dbReference type="PANTHER" id="PTHR38034:SF1">
    <property type="entry name" value="INNER MEMBRANE PROTEIN YPJD"/>
    <property type="match status" value="1"/>
</dbReference>
<dbReference type="GO" id="GO:0017004">
    <property type="term" value="P:cytochrome complex assembly"/>
    <property type="evidence" value="ECO:0007669"/>
    <property type="project" value="InterPro"/>
</dbReference>
<dbReference type="STRING" id="1616788.AR543_20015"/>
<dbReference type="Proteomes" id="UP000078148">
    <property type="component" value="Chromosome"/>
</dbReference>
<feature type="transmembrane region" description="Helical" evidence="1">
    <location>
        <begin position="182"/>
        <end position="205"/>
    </location>
</feature>
<evidence type="ECO:0000259" key="2">
    <source>
        <dbReference type="Pfam" id="PF01578"/>
    </source>
</evidence>
<dbReference type="AlphaFoldDB" id="A0A172ZKA2"/>
<evidence type="ECO:0000313" key="3">
    <source>
        <dbReference type="EMBL" id="ANF98071.1"/>
    </source>
</evidence>
<dbReference type="PANTHER" id="PTHR38034">
    <property type="entry name" value="INNER MEMBRANE PROTEIN YPJD"/>
    <property type="match status" value="1"/>
</dbReference>
<protein>
    <submittedName>
        <fullName evidence="3">ABC transporter permease</fullName>
    </submittedName>
</protein>
<evidence type="ECO:0000313" key="4">
    <source>
        <dbReference type="Proteomes" id="UP000078148"/>
    </source>
</evidence>
<feature type="transmembrane region" description="Helical" evidence="1">
    <location>
        <begin position="36"/>
        <end position="54"/>
    </location>
</feature>
<keyword evidence="1" id="KW-0812">Transmembrane</keyword>